<evidence type="ECO:0000313" key="3">
    <source>
        <dbReference type="Proteomes" id="UP000034617"/>
    </source>
</evidence>
<dbReference type="EMBL" id="LCHM01000021">
    <property type="protein sequence ID" value="KKT37638.1"/>
    <property type="molecule type" value="Genomic_DNA"/>
</dbReference>
<dbReference type="InterPro" id="IPR007165">
    <property type="entry name" value="Phage_holin_4_2"/>
</dbReference>
<evidence type="ECO:0000313" key="2">
    <source>
        <dbReference type="EMBL" id="KKT37638.1"/>
    </source>
</evidence>
<dbReference type="Proteomes" id="UP000034617">
    <property type="component" value="Unassembled WGS sequence"/>
</dbReference>
<keyword evidence="1" id="KW-1133">Transmembrane helix</keyword>
<keyword evidence="1" id="KW-0472">Membrane</keyword>
<accession>A0A0G1GTT8</accession>
<sequence length="134" mass="14904">MKYLLRCFLFNAFALWLTSQIMPGIIVSGGWQGMLCTALILSLLMLIVQPLLKILFIPINIMTFGLLSWAVNVIVVYLLTFLAPGVLISPWDFPGFSSYGFVIPGFHISYILSLMGITIALTVITNILHTISEH</sequence>
<gene>
    <name evidence="2" type="ORF">UW22_C0021G0004</name>
</gene>
<organism evidence="2 3">
    <name type="scientific">Candidatus Gottesmanbacteria bacterium GW2011_GWB1_44_11c</name>
    <dbReference type="NCBI Taxonomy" id="1618447"/>
    <lineage>
        <taxon>Bacteria</taxon>
        <taxon>Candidatus Gottesmaniibacteriota</taxon>
    </lineage>
</organism>
<dbReference type="AlphaFoldDB" id="A0A0G1GTT8"/>
<dbReference type="PANTHER" id="PTHR37309">
    <property type="entry name" value="SLR0284 PROTEIN"/>
    <property type="match status" value="1"/>
</dbReference>
<evidence type="ECO:0000256" key="1">
    <source>
        <dbReference type="SAM" id="Phobius"/>
    </source>
</evidence>
<keyword evidence="1" id="KW-0812">Transmembrane</keyword>
<feature type="transmembrane region" description="Helical" evidence="1">
    <location>
        <begin position="32"/>
        <end position="52"/>
    </location>
</feature>
<comment type="caution">
    <text evidence="2">The sequence shown here is derived from an EMBL/GenBank/DDBJ whole genome shotgun (WGS) entry which is preliminary data.</text>
</comment>
<reference evidence="2 3" key="1">
    <citation type="journal article" date="2015" name="Nature">
        <title>rRNA introns, odd ribosomes, and small enigmatic genomes across a large radiation of phyla.</title>
        <authorList>
            <person name="Brown C.T."/>
            <person name="Hug L.A."/>
            <person name="Thomas B.C."/>
            <person name="Sharon I."/>
            <person name="Castelle C.J."/>
            <person name="Singh A."/>
            <person name="Wilkins M.J."/>
            <person name="Williams K.H."/>
            <person name="Banfield J.F."/>
        </authorList>
    </citation>
    <scope>NUCLEOTIDE SEQUENCE [LARGE SCALE GENOMIC DNA]</scope>
</reference>
<feature type="transmembrane region" description="Helical" evidence="1">
    <location>
        <begin position="108"/>
        <end position="128"/>
    </location>
</feature>
<feature type="transmembrane region" description="Helical" evidence="1">
    <location>
        <begin position="7"/>
        <end position="26"/>
    </location>
</feature>
<proteinExistence type="predicted"/>
<name>A0A0G1GTT8_9BACT</name>
<feature type="transmembrane region" description="Helical" evidence="1">
    <location>
        <begin position="64"/>
        <end position="88"/>
    </location>
</feature>
<protein>
    <recommendedName>
        <fullName evidence="4">Integral membrane protein</fullName>
    </recommendedName>
</protein>
<dbReference type="PANTHER" id="PTHR37309:SF1">
    <property type="entry name" value="SLR0284 PROTEIN"/>
    <property type="match status" value="1"/>
</dbReference>
<evidence type="ECO:0008006" key="4">
    <source>
        <dbReference type="Google" id="ProtNLM"/>
    </source>
</evidence>
<dbReference type="Pfam" id="PF04020">
    <property type="entry name" value="Phage_holin_4_2"/>
    <property type="match status" value="1"/>
</dbReference>